<dbReference type="PANTHER" id="PTHR38117">
    <property type="entry name" value="NACHT AND WD40 DOMAIN PROTEIN"/>
    <property type="match status" value="1"/>
</dbReference>
<dbReference type="GeneID" id="81598535"/>
<feature type="domain" description="DUF7053" evidence="1">
    <location>
        <begin position="2"/>
        <end position="160"/>
    </location>
</feature>
<dbReference type="EMBL" id="JAPVEA010000005">
    <property type="protein sequence ID" value="KAJ5453954.1"/>
    <property type="molecule type" value="Genomic_DNA"/>
</dbReference>
<sequence length="166" mass="18854">MQRTTFTNRTPLPNTLSEEAVLRILHDHAAMIEQNPLVIHYERISTPDDAPEDERDGAWYELTDRISYLPCGLLQGKLNYRGYLHDTPQGLRTHIYAPLGVHIHDYWTVHRRKIFAGETGPPSVFYLQEEVELICPFITTSFVRRTLSQSHSELVARLVAAGGGSA</sequence>
<dbReference type="Pfam" id="PF23155">
    <property type="entry name" value="DUF7053"/>
    <property type="match status" value="1"/>
</dbReference>
<protein>
    <recommendedName>
        <fullName evidence="1">DUF7053 domain-containing protein</fullName>
    </recommendedName>
</protein>
<dbReference type="InterPro" id="IPR055481">
    <property type="entry name" value="DUF7053"/>
</dbReference>
<dbReference type="AlphaFoldDB" id="A0AAD6G488"/>
<evidence type="ECO:0000313" key="2">
    <source>
        <dbReference type="EMBL" id="KAJ5453954.1"/>
    </source>
</evidence>
<evidence type="ECO:0000313" key="3">
    <source>
        <dbReference type="Proteomes" id="UP001213681"/>
    </source>
</evidence>
<proteinExistence type="predicted"/>
<dbReference type="Proteomes" id="UP001213681">
    <property type="component" value="Unassembled WGS sequence"/>
</dbReference>
<gene>
    <name evidence="2" type="ORF">N7458_004910</name>
</gene>
<accession>A0AAD6G488</accession>
<name>A0AAD6G488_9EURO</name>
<organism evidence="2 3">
    <name type="scientific">Penicillium daleae</name>
    <dbReference type="NCBI Taxonomy" id="63821"/>
    <lineage>
        <taxon>Eukaryota</taxon>
        <taxon>Fungi</taxon>
        <taxon>Dikarya</taxon>
        <taxon>Ascomycota</taxon>
        <taxon>Pezizomycotina</taxon>
        <taxon>Eurotiomycetes</taxon>
        <taxon>Eurotiomycetidae</taxon>
        <taxon>Eurotiales</taxon>
        <taxon>Aspergillaceae</taxon>
        <taxon>Penicillium</taxon>
    </lineage>
</organism>
<reference evidence="2" key="1">
    <citation type="submission" date="2022-12" db="EMBL/GenBank/DDBJ databases">
        <authorList>
            <person name="Petersen C."/>
        </authorList>
    </citation>
    <scope>NUCLEOTIDE SEQUENCE</scope>
    <source>
        <strain evidence="2">IBT 16125</strain>
    </source>
</reference>
<keyword evidence="3" id="KW-1185">Reference proteome</keyword>
<dbReference type="PANTHER" id="PTHR38117:SF2">
    <property type="entry name" value="NACHT AND WD40 DOMAIN PROTEIN"/>
    <property type="match status" value="1"/>
</dbReference>
<comment type="caution">
    <text evidence="2">The sequence shown here is derived from an EMBL/GenBank/DDBJ whole genome shotgun (WGS) entry which is preliminary data.</text>
</comment>
<reference evidence="2" key="2">
    <citation type="journal article" date="2023" name="IMA Fungus">
        <title>Comparative genomic study of the Penicillium genus elucidates a diverse pangenome and 15 lateral gene transfer events.</title>
        <authorList>
            <person name="Petersen C."/>
            <person name="Sorensen T."/>
            <person name="Nielsen M.R."/>
            <person name="Sondergaard T.E."/>
            <person name="Sorensen J.L."/>
            <person name="Fitzpatrick D.A."/>
            <person name="Frisvad J.C."/>
            <person name="Nielsen K.L."/>
        </authorList>
    </citation>
    <scope>NUCLEOTIDE SEQUENCE</scope>
    <source>
        <strain evidence="2">IBT 16125</strain>
    </source>
</reference>
<dbReference type="RefSeq" id="XP_056766910.1">
    <property type="nucleotide sequence ID" value="XM_056908292.1"/>
</dbReference>
<evidence type="ECO:0000259" key="1">
    <source>
        <dbReference type="Pfam" id="PF23155"/>
    </source>
</evidence>